<evidence type="ECO:0000313" key="3">
    <source>
        <dbReference type="EMBL" id="ELP86494.1"/>
    </source>
</evidence>
<dbReference type="InterPro" id="IPR039133">
    <property type="entry name" value="RNF25"/>
</dbReference>
<name>A0A0A1TYE4_ENTIV</name>
<dbReference type="InterPro" id="IPR016135">
    <property type="entry name" value="UBQ-conjugating_enzyme/RWD"/>
</dbReference>
<evidence type="ECO:0000259" key="2">
    <source>
        <dbReference type="PROSITE" id="PS50089"/>
    </source>
</evidence>
<dbReference type="RefSeq" id="XP_004185840.1">
    <property type="nucleotide sequence ID" value="XM_004185792.1"/>
</dbReference>
<dbReference type="Proteomes" id="UP000014680">
    <property type="component" value="Unassembled WGS sequence"/>
</dbReference>
<dbReference type="AlphaFoldDB" id="A0A0A1TYE4"/>
<reference evidence="3 4" key="1">
    <citation type="submission" date="2012-10" db="EMBL/GenBank/DDBJ databases">
        <authorList>
            <person name="Zafar N."/>
            <person name="Inman J."/>
            <person name="Hall N."/>
            <person name="Lorenzi H."/>
            <person name="Caler E."/>
        </authorList>
    </citation>
    <scope>NUCLEOTIDE SEQUENCE [LARGE SCALE GENOMIC DNA]</scope>
    <source>
        <strain evidence="3 4">IP1</strain>
    </source>
</reference>
<dbReference type="GO" id="GO:0061630">
    <property type="term" value="F:ubiquitin protein ligase activity"/>
    <property type="evidence" value="ECO:0007669"/>
    <property type="project" value="InterPro"/>
</dbReference>
<dbReference type="SUPFAM" id="SSF57850">
    <property type="entry name" value="RING/U-box"/>
    <property type="match status" value="1"/>
</dbReference>
<sequence length="272" mass="31106">MFSVDSDIETLISIYPDSTSKHDDEKSPTVVVTINLHNESEECYKVWRSTLTLEILINKECYPKAKSVKFHVTHCGGVEAYKLDEKLNSFILDGNSELSLFQIYADLQEFIEDNTHPFGICLICLEKVSTGATQLPCSHYFHTACIDNMKELNVPLLCPACRCRFMKNPITPKKDSRDNYYSMNDDIYDPMCSSLSKYFALIRNSGVKQSHHVILSYFNECCPVLCSFNEKEGGWVISFRNEHQLQKAINTFNGKAILPNFPCMEVTRYVPC</sequence>
<dbReference type="Gene3D" id="3.10.110.10">
    <property type="entry name" value="Ubiquitin Conjugating Enzyme"/>
    <property type="match status" value="1"/>
</dbReference>
<dbReference type="GO" id="GO:0005634">
    <property type="term" value="C:nucleus"/>
    <property type="evidence" value="ECO:0007669"/>
    <property type="project" value="TreeGrafter"/>
</dbReference>
<gene>
    <name evidence="3" type="ORF">EIN_033950</name>
</gene>
<dbReference type="EMBL" id="KB206969">
    <property type="protein sequence ID" value="ELP86494.1"/>
    <property type="molecule type" value="Genomic_DNA"/>
</dbReference>
<organism evidence="3 4">
    <name type="scientific">Entamoeba invadens IP1</name>
    <dbReference type="NCBI Taxonomy" id="370355"/>
    <lineage>
        <taxon>Eukaryota</taxon>
        <taxon>Amoebozoa</taxon>
        <taxon>Evosea</taxon>
        <taxon>Archamoebae</taxon>
        <taxon>Mastigamoebida</taxon>
        <taxon>Entamoebidae</taxon>
        <taxon>Entamoeba</taxon>
    </lineage>
</organism>
<keyword evidence="1" id="KW-0479">Metal-binding</keyword>
<keyword evidence="1" id="KW-0862">Zinc</keyword>
<dbReference type="InterPro" id="IPR013083">
    <property type="entry name" value="Znf_RING/FYVE/PHD"/>
</dbReference>
<dbReference type="InterPro" id="IPR001841">
    <property type="entry name" value="Znf_RING"/>
</dbReference>
<evidence type="ECO:0000313" key="4">
    <source>
        <dbReference type="Proteomes" id="UP000014680"/>
    </source>
</evidence>
<dbReference type="Pfam" id="PF13639">
    <property type="entry name" value="zf-RING_2"/>
    <property type="match status" value="1"/>
</dbReference>
<dbReference type="VEuPathDB" id="AmoebaDB:EIN_033950"/>
<dbReference type="Gene3D" id="3.30.40.10">
    <property type="entry name" value="Zinc/RING finger domain, C3HC4 (zinc finger)"/>
    <property type="match status" value="1"/>
</dbReference>
<accession>A0A0A1TYE4</accession>
<dbReference type="SMART" id="SM00184">
    <property type="entry name" value="RING"/>
    <property type="match status" value="1"/>
</dbReference>
<dbReference type="KEGG" id="eiv:EIN_033950"/>
<dbReference type="GO" id="GO:0016567">
    <property type="term" value="P:protein ubiquitination"/>
    <property type="evidence" value="ECO:0007669"/>
    <property type="project" value="TreeGrafter"/>
</dbReference>
<dbReference type="PROSITE" id="PS50089">
    <property type="entry name" value="ZF_RING_2"/>
    <property type="match status" value="1"/>
</dbReference>
<proteinExistence type="predicted"/>
<dbReference type="GeneID" id="14885490"/>
<dbReference type="GO" id="GO:0008270">
    <property type="term" value="F:zinc ion binding"/>
    <property type="evidence" value="ECO:0007669"/>
    <property type="project" value="UniProtKB-KW"/>
</dbReference>
<dbReference type="Pfam" id="PF05773">
    <property type="entry name" value="RWD"/>
    <property type="match status" value="1"/>
</dbReference>
<feature type="domain" description="RING-type" evidence="2">
    <location>
        <begin position="121"/>
        <end position="162"/>
    </location>
</feature>
<dbReference type="InterPro" id="IPR006575">
    <property type="entry name" value="RWD_dom"/>
</dbReference>
<protein>
    <recommendedName>
        <fullName evidence="2">RING-type domain-containing protein</fullName>
    </recommendedName>
</protein>
<dbReference type="OMA" id="NDEYAYN"/>
<dbReference type="OrthoDB" id="8062037at2759"/>
<keyword evidence="1" id="KW-0863">Zinc-finger</keyword>
<dbReference type="PANTHER" id="PTHR13198">
    <property type="entry name" value="RING FINGER PROTEIN 25"/>
    <property type="match status" value="1"/>
</dbReference>
<dbReference type="PANTHER" id="PTHR13198:SF4">
    <property type="entry name" value="E3 UBIQUITIN-PROTEIN LIGASE RNF25"/>
    <property type="match status" value="1"/>
</dbReference>
<evidence type="ECO:0000256" key="1">
    <source>
        <dbReference type="PROSITE-ProRule" id="PRU00175"/>
    </source>
</evidence>
<keyword evidence="4" id="KW-1185">Reference proteome</keyword>